<dbReference type="RefSeq" id="WP_317546090.1">
    <property type="nucleotide sequence ID" value="NZ_JAWLKB010000056.1"/>
</dbReference>
<dbReference type="EMBL" id="JAWLKB010000056">
    <property type="protein sequence ID" value="MDV6271558.1"/>
    <property type="molecule type" value="Genomic_DNA"/>
</dbReference>
<evidence type="ECO:0000256" key="4">
    <source>
        <dbReference type="ARBA" id="ARBA00023163"/>
    </source>
</evidence>
<dbReference type="Gene3D" id="3.30.450.40">
    <property type="match status" value="1"/>
</dbReference>
<dbReference type="SUPFAM" id="SSF55781">
    <property type="entry name" value="GAF domain-like"/>
    <property type="match status" value="1"/>
</dbReference>
<reference evidence="6 7" key="1">
    <citation type="submission" date="2023-10" db="EMBL/GenBank/DDBJ databases">
        <title>Development of a sustainable strategy for remediation of hydrocarbon-contaminated territories based on the waste exchange concept.</title>
        <authorList>
            <person name="Krivoruchko A."/>
        </authorList>
    </citation>
    <scope>NUCLEOTIDE SEQUENCE [LARGE SCALE GENOMIC DNA]</scope>
    <source>
        <strain evidence="6 7">IEGM 1203</strain>
    </source>
</reference>
<name>A0ABU4C4W1_RHOGO</name>
<proteinExistence type="predicted"/>
<keyword evidence="3" id="KW-0805">Transcription regulation</keyword>
<sequence length="251" mass="26685">MDAVPGAATGDRWFPPLDAAAQALQDFYLALNPAEHVETYLNRLCEHVVELVADADMAGVTVLDQEGSASTAALTSQAVAVIDELQYRSGAGPCLEAMESAEIVVADQNAAVERWPGFASEARTYGVASFLSIPLPQLEPGVRTGAVNLYGCRPDGFARSEVALMNLFTTAAGYAVSSTERYRGAHKLVLELERALDSRAVIDQAKGVLMAVHGVDAAAAFEMLVEKSQRSNTKLRVVAEELLASVRSADT</sequence>
<comment type="caution">
    <text evidence="6">The sequence shown here is derived from an EMBL/GenBank/DDBJ whole genome shotgun (WGS) entry which is preliminary data.</text>
</comment>
<accession>A0ABU4C4W1</accession>
<dbReference type="Gene3D" id="1.10.10.10">
    <property type="entry name" value="Winged helix-like DNA-binding domain superfamily/Winged helix DNA-binding domain"/>
    <property type="match status" value="1"/>
</dbReference>
<feature type="domain" description="ANTAR" evidence="5">
    <location>
        <begin position="182"/>
        <end position="243"/>
    </location>
</feature>
<dbReference type="InterPro" id="IPR036388">
    <property type="entry name" value="WH-like_DNA-bd_sf"/>
</dbReference>
<keyword evidence="4" id="KW-0804">Transcription</keyword>
<organism evidence="6 7">
    <name type="scientific">Rhodococcus globerulus</name>
    <dbReference type="NCBI Taxonomy" id="33008"/>
    <lineage>
        <taxon>Bacteria</taxon>
        <taxon>Bacillati</taxon>
        <taxon>Actinomycetota</taxon>
        <taxon>Actinomycetes</taxon>
        <taxon>Mycobacteriales</taxon>
        <taxon>Nocardiaceae</taxon>
        <taxon>Rhodococcus</taxon>
    </lineage>
</organism>
<dbReference type="Proteomes" id="UP001185927">
    <property type="component" value="Unassembled WGS sequence"/>
</dbReference>
<dbReference type="InterPro" id="IPR029016">
    <property type="entry name" value="GAF-like_dom_sf"/>
</dbReference>
<dbReference type="Pfam" id="PF03861">
    <property type="entry name" value="ANTAR"/>
    <property type="match status" value="1"/>
</dbReference>
<evidence type="ECO:0000256" key="2">
    <source>
        <dbReference type="ARBA" id="ARBA00022777"/>
    </source>
</evidence>
<protein>
    <submittedName>
        <fullName evidence="6">GAF and ANTAR domain-containing protein</fullName>
    </submittedName>
</protein>
<dbReference type="SMART" id="SM01012">
    <property type="entry name" value="ANTAR"/>
    <property type="match status" value="1"/>
</dbReference>
<dbReference type="InterPro" id="IPR005561">
    <property type="entry name" value="ANTAR"/>
</dbReference>
<keyword evidence="1" id="KW-0808">Transferase</keyword>
<dbReference type="PIRSF" id="PIRSF036625">
    <property type="entry name" value="GAF_ANTAR"/>
    <property type="match status" value="1"/>
</dbReference>
<dbReference type="InterPro" id="IPR012074">
    <property type="entry name" value="GAF_ANTAR"/>
</dbReference>
<keyword evidence="7" id="KW-1185">Reference proteome</keyword>
<evidence type="ECO:0000313" key="7">
    <source>
        <dbReference type="Proteomes" id="UP001185927"/>
    </source>
</evidence>
<dbReference type="SUPFAM" id="SSF52172">
    <property type="entry name" value="CheY-like"/>
    <property type="match status" value="1"/>
</dbReference>
<dbReference type="PROSITE" id="PS50921">
    <property type="entry name" value="ANTAR"/>
    <property type="match status" value="1"/>
</dbReference>
<keyword evidence="2" id="KW-0418">Kinase</keyword>
<dbReference type="InterPro" id="IPR003018">
    <property type="entry name" value="GAF"/>
</dbReference>
<dbReference type="Pfam" id="PF13185">
    <property type="entry name" value="GAF_2"/>
    <property type="match status" value="1"/>
</dbReference>
<evidence type="ECO:0000256" key="1">
    <source>
        <dbReference type="ARBA" id="ARBA00022679"/>
    </source>
</evidence>
<dbReference type="InterPro" id="IPR011006">
    <property type="entry name" value="CheY-like_superfamily"/>
</dbReference>
<evidence type="ECO:0000256" key="3">
    <source>
        <dbReference type="ARBA" id="ARBA00023015"/>
    </source>
</evidence>
<evidence type="ECO:0000259" key="5">
    <source>
        <dbReference type="PROSITE" id="PS50921"/>
    </source>
</evidence>
<gene>
    <name evidence="6" type="ORF">R3Q16_33715</name>
</gene>
<evidence type="ECO:0000313" key="6">
    <source>
        <dbReference type="EMBL" id="MDV6271558.1"/>
    </source>
</evidence>